<reference evidence="1 2" key="1">
    <citation type="submission" date="2023-10" db="EMBL/GenBank/DDBJ databases">
        <title>Development of a sustainable strategy for remediation of hydrocarbon-contaminated territories based on the waste exchange concept.</title>
        <authorList>
            <person name="Krivoruchko A."/>
        </authorList>
    </citation>
    <scope>NUCLEOTIDE SEQUENCE [LARGE SCALE GENOMIC DNA]</scope>
    <source>
        <strain evidence="1 2">IEGM 1322</strain>
    </source>
</reference>
<proteinExistence type="predicted"/>
<evidence type="ECO:0000313" key="1">
    <source>
        <dbReference type="EMBL" id="MDV6230170.1"/>
    </source>
</evidence>
<comment type="caution">
    <text evidence="1">The sequence shown here is derived from an EMBL/GenBank/DDBJ whole genome shotgun (WGS) entry which is preliminary data.</text>
</comment>
<dbReference type="Proteomes" id="UP001185899">
    <property type="component" value="Unassembled WGS sequence"/>
</dbReference>
<keyword evidence="2" id="KW-1185">Reference proteome</keyword>
<organism evidence="1 2">
    <name type="scientific">Rhodococcus cercidiphylli</name>
    <dbReference type="NCBI Taxonomy" id="489916"/>
    <lineage>
        <taxon>Bacteria</taxon>
        <taxon>Bacillati</taxon>
        <taxon>Actinomycetota</taxon>
        <taxon>Actinomycetes</taxon>
        <taxon>Mycobacteriales</taxon>
        <taxon>Nocardiaceae</taxon>
        <taxon>Rhodococcus</taxon>
    </lineage>
</organism>
<name>A0ABU4AVA0_9NOCA</name>
<protein>
    <submittedName>
        <fullName evidence="1">Uncharacterized protein</fullName>
    </submittedName>
</protein>
<dbReference type="RefSeq" id="WP_317547731.1">
    <property type="nucleotide sequence ID" value="NZ_JAWLKE010000002.1"/>
</dbReference>
<dbReference type="EMBL" id="JAWLKE010000002">
    <property type="protein sequence ID" value="MDV6230170.1"/>
    <property type="molecule type" value="Genomic_DNA"/>
</dbReference>
<gene>
    <name evidence="1" type="ORF">R3P95_06390</name>
</gene>
<accession>A0ABU4AVA0</accession>
<evidence type="ECO:0000313" key="2">
    <source>
        <dbReference type="Proteomes" id="UP001185899"/>
    </source>
</evidence>
<sequence>MEHTVQRPRMSDNELRKAIGTLQQRADDARKQGTDDDAARIERTIADYRDEMSQRL</sequence>